<keyword evidence="2" id="KW-0255">Endonuclease</keyword>
<dbReference type="InterPro" id="IPR003615">
    <property type="entry name" value="HNH_nuc"/>
</dbReference>
<dbReference type="EC" id="3.1.-.-" evidence="2"/>
<sequence>MDPVQAEEWCRVPSVPALMVSSAGRIMVAPYLAPMPKGGVRSYGGFAGHGQWDGERLIYVHKGKTYKVHRLVCEAFHGPAPVLPPGETGRIVCMHLDENSRNNRASNLSWGTQKENLNAPGFLAYCATRTAANNPRVKGLAAKANGQYFFA</sequence>
<keyword evidence="2" id="KW-0378">Hydrolase</keyword>
<accession>A0ABZ0CUJ1</accession>
<proteinExistence type="predicted"/>
<dbReference type="InterPro" id="IPR044925">
    <property type="entry name" value="His-Me_finger_sf"/>
</dbReference>
<dbReference type="Gene3D" id="3.90.75.20">
    <property type="match status" value="1"/>
</dbReference>
<dbReference type="GO" id="GO:0004519">
    <property type="term" value="F:endonuclease activity"/>
    <property type="evidence" value="ECO:0007669"/>
    <property type="project" value="UniProtKB-KW"/>
</dbReference>
<reference evidence="2 3" key="1">
    <citation type="submission" date="2023-10" db="EMBL/GenBank/DDBJ databases">
        <title>Bacteria for the degradation of biodegradable plastic PBAT(Polybutylene adipate terephthalate).</title>
        <authorList>
            <person name="Weon H.-Y."/>
            <person name="Yeon J."/>
        </authorList>
    </citation>
    <scope>NUCLEOTIDE SEQUENCE [LARGE SCALE GENOMIC DNA]</scope>
    <source>
        <strain evidence="2 3">SBD 7-3</strain>
    </source>
</reference>
<organism evidence="2 3">
    <name type="scientific">Piscinibacter gummiphilus</name>
    <dbReference type="NCBI Taxonomy" id="946333"/>
    <lineage>
        <taxon>Bacteria</taxon>
        <taxon>Pseudomonadati</taxon>
        <taxon>Pseudomonadota</taxon>
        <taxon>Betaproteobacteria</taxon>
        <taxon>Burkholderiales</taxon>
        <taxon>Sphaerotilaceae</taxon>
        <taxon>Piscinibacter</taxon>
    </lineage>
</organism>
<protein>
    <submittedName>
        <fullName evidence="2">HNH endonuclease signature motif containing protein</fullName>
        <ecNumber evidence="2">3.1.-.-</ecNumber>
    </submittedName>
</protein>
<dbReference type="RefSeq" id="WP_316699051.1">
    <property type="nucleotide sequence ID" value="NZ_CP136336.1"/>
</dbReference>
<keyword evidence="2" id="KW-0540">Nuclease</keyword>
<feature type="domain" description="HNH nuclease" evidence="1">
    <location>
        <begin position="66"/>
        <end position="116"/>
    </location>
</feature>
<dbReference type="GO" id="GO:0016787">
    <property type="term" value="F:hydrolase activity"/>
    <property type="evidence" value="ECO:0007669"/>
    <property type="project" value="UniProtKB-KW"/>
</dbReference>
<dbReference type="Proteomes" id="UP001303946">
    <property type="component" value="Chromosome"/>
</dbReference>
<dbReference type="EMBL" id="CP136336">
    <property type="protein sequence ID" value="WOB06553.1"/>
    <property type="molecule type" value="Genomic_DNA"/>
</dbReference>
<dbReference type="Pfam" id="PF13392">
    <property type="entry name" value="HNH_3"/>
    <property type="match status" value="1"/>
</dbReference>
<dbReference type="SUPFAM" id="SSF54060">
    <property type="entry name" value="His-Me finger endonucleases"/>
    <property type="match status" value="1"/>
</dbReference>
<evidence type="ECO:0000313" key="2">
    <source>
        <dbReference type="EMBL" id="WOB06553.1"/>
    </source>
</evidence>
<name>A0ABZ0CUJ1_9BURK</name>
<evidence type="ECO:0000313" key="3">
    <source>
        <dbReference type="Proteomes" id="UP001303946"/>
    </source>
</evidence>
<gene>
    <name evidence="2" type="ORF">RXV79_16665</name>
</gene>
<evidence type="ECO:0000259" key="1">
    <source>
        <dbReference type="Pfam" id="PF13392"/>
    </source>
</evidence>
<keyword evidence="3" id="KW-1185">Reference proteome</keyword>